<accession>A0A7W3WI98</accession>
<evidence type="ECO:0000313" key="2">
    <source>
        <dbReference type="EMBL" id="MBB1252859.1"/>
    </source>
</evidence>
<dbReference type="Proteomes" id="UP000525686">
    <property type="component" value="Unassembled WGS sequence"/>
</dbReference>
<evidence type="ECO:0000313" key="3">
    <source>
        <dbReference type="Proteomes" id="UP000525686"/>
    </source>
</evidence>
<dbReference type="RefSeq" id="WP_181353658.1">
    <property type="nucleotide sequence ID" value="NZ_JABJWZ010000030.1"/>
</dbReference>
<dbReference type="EMBL" id="JABJWZ010000030">
    <property type="protein sequence ID" value="MBB1252859.1"/>
    <property type="molecule type" value="Genomic_DNA"/>
</dbReference>
<proteinExistence type="predicted"/>
<feature type="region of interest" description="Disordered" evidence="1">
    <location>
        <begin position="1"/>
        <end position="46"/>
    </location>
</feature>
<protein>
    <submittedName>
        <fullName evidence="2">Uncharacterized protein</fullName>
    </submittedName>
</protein>
<name>A0A7W3WI98_9ACTN</name>
<gene>
    <name evidence="2" type="ORF">H3146_05690</name>
</gene>
<dbReference type="AlphaFoldDB" id="A0A7W3WI98"/>
<comment type="caution">
    <text evidence="2">The sequence shown here is derived from an EMBL/GenBank/DDBJ whole genome shotgun (WGS) entry which is preliminary data.</text>
</comment>
<sequence length="46" mass="4915">MTVRIDLFADGDDDGDDKAPGQPWPPPQDPPSPDGSCPEGDGKHRK</sequence>
<reference evidence="3" key="1">
    <citation type="submission" date="2020-05" db="EMBL/GenBank/DDBJ databases">
        <title>Classification of alakaliphilic streptomycetes isolated from an alkaline soil next to Lonar Crater, India and a proposal for the recognition of Streptomyces alkaliterrae sp. nov.</title>
        <authorList>
            <person name="Golinska P."/>
        </authorList>
    </citation>
    <scope>NUCLEOTIDE SEQUENCE [LARGE SCALE GENOMIC DNA]</scope>
    <source>
        <strain evidence="3">OF3</strain>
    </source>
</reference>
<feature type="compositionally biased region" description="Pro residues" evidence="1">
    <location>
        <begin position="22"/>
        <end position="33"/>
    </location>
</feature>
<organism evidence="2 3">
    <name type="scientific">Streptomyces alkaliterrae</name>
    <dbReference type="NCBI Taxonomy" id="2213162"/>
    <lineage>
        <taxon>Bacteria</taxon>
        <taxon>Bacillati</taxon>
        <taxon>Actinomycetota</taxon>
        <taxon>Actinomycetes</taxon>
        <taxon>Kitasatosporales</taxon>
        <taxon>Streptomycetaceae</taxon>
        <taxon>Streptomyces</taxon>
    </lineage>
</organism>
<evidence type="ECO:0000256" key="1">
    <source>
        <dbReference type="SAM" id="MobiDB-lite"/>
    </source>
</evidence>